<comment type="caution">
    <text evidence="8">The sequence shown here is derived from an EMBL/GenBank/DDBJ whole genome shotgun (WGS) entry which is preliminary data.</text>
</comment>
<feature type="transmembrane region" description="Helical" evidence="7">
    <location>
        <begin position="95"/>
        <end position="116"/>
    </location>
</feature>
<comment type="similarity">
    <text evidence="2">Belongs to the TMEM86 family.</text>
</comment>
<dbReference type="Proteomes" id="UP001501444">
    <property type="component" value="Unassembled WGS sequence"/>
</dbReference>
<dbReference type="PANTHER" id="PTHR31885:SF6">
    <property type="entry name" value="GH04784P"/>
    <property type="match status" value="1"/>
</dbReference>
<feature type="transmembrane region" description="Helical" evidence="7">
    <location>
        <begin position="45"/>
        <end position="62"/>
    </location>
</feature>
<comment type="subcellular location">
    <subcellularLocation>
        <location evidence="1">Membrane</location>
        <topology evidence="1">Multi-pass membrane protein</topology>
    </subcellularLocation>
</comment>
<evidence type="ECO:0000313" key="9">
    <source>
        <dbReference type="Proteomes" id="UP001501444"/>
    </source>
</evidence>
<evidence type="ECO:0000313" key="8">
    <source>
        <dbReference type="EMBL" id="GAA2326756.1"/>
    </source>
</evidence>
<feature type="region of interest" description="Disordered" evidence="6">
    <location>
        <begin position="199"/>
        <end position="223"/>
    </location>
</feature>
<dbReference type="InterPro" id="IPR012506">
    <property type="entry name" value="TMEM86B-like"/>
</dbReference>
<dbReference type="EMBL" id="BAAARV010000004">
    <property type="protein sequence ID" value="GAA2326756.1"/>
    <property type="molecule type" value="Genomic_DNA"/>
</dbReference>
<reference evidence="9" key="1">
    <citation type="journal article" date="2019" name="Int. J. Syst. Evol. Microbiol.">
        <title>The Global Catalogue of Microorganisms (GCM) 10K type strain sequencing project: providing services to taxonomists for standard genome sequencing and annotation.</title>
        <authorList>
            <consortium name="The Broad Institute Genomics Platform"/>
            <consortium name="The Broad Institute Genome Sequencing Center for Infectious Disease"/>
            <person name="Wu L."/>
            <person name="Ma J."/>
        </authorList>
    </citation>
    <scope>NUCLEOTIDE SEQUENCE [LARGE SCALE GENOMIC DNA]</scope>
    <source>
        <strain evidence="9">JCM 3272</strain>
    </source>
</reference>
<feature type="transmembrane region" description="Helical" evidence="7">
    <location>
        <begin position="172"/>
        <end position="189"/>
    </location>
</feature>
<name>A0ABN3FCA2_9ACTN</name>
<evidence type="ECO:0000256" key="4">
    <source>
        <dbReference type="ARBA" id="ARBA00022989"/>
    </source>
</evidence>
<dbReference type="Pfam" id="PF07947">
    <property type="entry name" value="YhhN"/>
    <property type="match status" value="1"/>
</dbReference>
<protein>
    <recommendedName>
        <fullName evidence="10">Lysoplasmalogenase</fullName>
    </recommendedName>
</protein>
<keyword evidence="9" id="KW-1185">Reference proteome</keyword>
<keyword evidence="4 7" id="KW-1133">Transmembrane helix</keyword>
<dbReference type="PANTHER" id="PTHR31885">
    <property type="entry name" value="GH04784P"/>
    <property type="match status" value="1"/>
</dbReference>
<keyword evidence="3 7" id="KW-0812">Transmembrane</keyword>
<evidence type="ECO:0000256" key="3">
    <source>
        <dbReference type="ARBA" id="ARBA00022692"/>
    </source>
</evidence>
<organism evidence="8 9">
    <name type="scientific">Dactylosporangium salmoneum</name>
    <dbReference type="NCBI Taxonomy" id="53361"/>
    <lineage>
        <taxon>Bacteria</taxon>
        <taxon>Bacillati</taxon>
        <taxon>Actinomycetota</taxon>
        <taxon>Actinomycetes</taxon>
        <taxon>Micromonosporales</taxon>
        <taxon>Micromonosporaceae</taxon>
        <taxon>Dactylosporangium</taxon>
    </lineage>
</organism>
<keyword evidence="5 7" id="KW-0472">Membrane</keyword>
<proteinExistence type="inferred from homology"/>
<feature type="compositionally biased region" description="Pro residues" evidence="6">
    <location>
        <begin position="214"/>
        <end position="223"/>
    </location>
</feature>
<evidence type="ECO:0000256" key="7">
    <source>
        <dbReference type="SAM" id="Phobius"/>
    </source>
</evidence>
<feature type="transmembrane region" description="Helical" evidence="7">
    <location>
        <begin position="20"/>
        <end position="38"/>
    </location>
</feature>
<feature type="transmembrane region" description="Helical" evidence="7">
    <location>
        <begin position="122"/>
        <end position="141"/>
    </location>
</feature>
<evidence type="ECO:0000256" key="2">
    <source>
        <dbReference type="ARBA" id="ARBA00007375"/>
    </source>
</evidence>
<gene>
    <name evidence="8" type="ORF">GCM10010170_001820</name>
</gene>
<evidence type="ECO:0000256" key="1">
    <source>
        <dbReference type="ARBA" id="ARBA00004141"/>
    </source>
</evidence>
<evidence type="ECO:0008006" key="10">
    <source>
        <dbReference type="Google" id="ProtNLM"/>
    </source>
</evidence>
<accession>A0ABN3FCA2</accession>
<sequence>MLFAVAALVELGGVAAGGHVLQWIAKPLLAPLLIWYLVQHGRRDAVTVGLAFATAGDVVLLVPGKLWFLAGMACFLGTQVSLIVAFLGKARPRTAAVIGYAVLWAGLNALLWGHLGPLRAPILGYSLALAAMACAATGVSARVGLGGALFLGSDLLIGVGAAGLDFPGRDVVVMATYAAALLLIATGWARAGRRAPAREATAQGAADGASVVPVPRPGPLPPR</sequence>
<evidence type="ECO:0000256" key="6">
    <source>
        <dbReference type="SAM" id="MobiDB-lite"/>
    </source>
</evidence>
<feature type="transmembrane region" description="Helical" evidence="7">
    <location>
        <begin position="68"/>
        <end position="88"/>
    </location>
</feature>
<feature type="transmembrane region" description="Helical" evidence="7">
    <location>
        <begin position="148"/>
        <end position="166"/>
    </location>
</feature>
<evidence type="ECO:0000256" key="5">
    <source>
        <dbReference type="ARBA" id="ARBA00023136"/>
    </source>
</evidence>